<dbReference type="Proteomes" id="UP000216215">
    <property type="component" value="Unassembled WGS sequence"/>
</dbReference>
<sequence length="115" mass="12897">MNIFNKILEDYYANDTRLGCPSKDYAAQRRRMNAMATMTMSNGFSIPPKGRKLSKGGKTRTELEAAGKAIFERNLAAEVSFREAHANQPGWGIRRINAAIEKRLHLKPSATQGRE</sequence>
<proteinExistence type="predicted"/>
<comment type="caution">
    <text evidence="1">The sequence shown here is derived from an EMBL/GenBank/DDBJ whole genome shotgun (WGS) entry which is preliminary data.</text>
</comment>
<reference evidence="2" key="1">
    <citation type="submission" date="2017-08" db="EMBL/GenBank/DDBJ databases">
        <title>Mesorhizobium wenxinae sp. nov., a novel rhizobial species isolated from root nodules of chickpea (Cicer arietinum L.).</title>
        <authorList>
            <person name="Zhang J."/>
        </authorList>
    </citation>
    <scope>NUCLEOTIDE SEQUENCE [LARGE SCALE GENOMIC DNA]</scope>
    <source>
        <strain evidence="2">USDA 3392</strain>
    </source>
</reference>
<dbReference type="AlphaFoldDB" id="A0AB36RFU4"/>
<dbReference type="EMBL" id="NPKI01000008">
    <property type="protein sequence ID" value="PAQ03702.1"/>
    <property type="molecule type" value="Genomic_DNA"/>
</dbReference>
<keyword evidence="2" id="KW-1185">Reference proteome</keyword>
<organism evidence="1 2">
    <name type="scientific">Mesorhizobium mediterraneum</name>
    <dbReference type="NCBI Taxonomy" id="43617"/>
    <lineage>
        <taxon>Bacteria</taxon>
        <taxon>Pseudomonadati</taxon>
        <taxon>Pseudomonadota</taxon>
        <taxon>Alphaproteobacteria</taxon>
        <taxon>Hyphomicrobiales</taxon>
        <taxon>Phyllobacteriaceae</taxon>
        <taxon>Mesorhizobium</taxon>
    </lineage>
</organism>
<gene>
    <name evidence="1" type="ORF">CIT25_04080</name>
</gene>
<dbReference type="RefSeq" id="WP_095483275.1">
    <property type="nucleotide sequence ID" value="NZ_CP088151.1"/>
</dbReference>
<evidence type="ECO:0000313" key="2">
    <source>
        <dbReference type="Proteomes" id="UP000216215"/>
    </source>
</evidence>
<evidence type="ECO:0000313" key="1">
    <source>
        <dbReference type="EMBL" id="PAQ03702.1"/>
    </source>
</evidence>
<name>A0AB36RFU4_9HYPH</name>
<protein>
    <submittedName>
        <fullName evidence="1">Uncharacterized protein</fullName>
    </submittedName>
</protein>
<accession>A0AB36RFU4</accession>